<organism evidence="3 4">
    <name type="scientific">Chromohalobacter canadensis</name>
    <dbReference type="NCBI Taxonomy" id="141389"/>
    <lineage>
        <taxon>Bacteria</taxon>
        <taxon>Pseudomonadati</taxon>
        <taxon>Pseudomonadota</taxon>
        <taxon>Gammaproteobacteria</taxon>
        <taxon>Oceanospirillales</taxon>
        <taxon>Halomonadaceae</taxon>
        <taxon>Chromohalobacter</taxon>
    </lineage>
</organism>
<dbReference type="EMBL" id="OBQJ01000005">
    <property type="protein sequence ID" value="SOC55690.1"/>
    <property type="molecule type" value="Genomic_DNA"/>
</dbReference>
<dbReference type="SUPFAM" id="SSF53850">
    <property type="entry name" value="Periplasmic binding protein-like II"/>
    <property type="match status" value="1"/>
</dbReference>
<name>A0A285VNP7_9GAMM</name>
<dbReference type="GO" id="GO:0022857">
    <property type="term" value="F:transmembrane transporter activity"/>
    <property type="evidence" value="ECO:0007669"/>
    <property type="project" value="InterPro"/>
</dbReference>
<evidence type="ECO:0000313" key="4">
    <source>
        <dbReference type="Proteomes" id="UP000219023"/>
    </source>
</evidence>
<dbReference type="Proteomes" id="UP000219023">
    <property type="component" value="Unassembled WGS sequence"/>
</dbReference>
<dbReference type="RefSeq" id="WP_097023071.1">
    <property type="nucleotide sequence ID" value="NZ_OBQJ01000005.1"/>
</dbReference>
<sequence>MRQSLLPLIGGLALASTLVSPLTSTAAHAEDITVGGKNFTEQLILSSMTTQYLQAHGYEVDQRAGMGTTVLRRAQESGQVDLYWEYTGTSLISYNKVTEDLSPEATYARVKELDAEKGLIWLEPSEANNTYALAMRKDDAEARGIATISDLADVINGGQELVLASNATFYSRDDGLRPMQETYGFEFGRRNVKRMDQGLTLTSLDQEEVDVAMTTATNGRIPALDLTVLEDDKNFFPDYALTPVVREETLEANPDLDERMNALSALLDDSTMARLNAKVDVDKQPVEKVAERFLEEHDLL</sequence>
<keyword evidence="1" id="KW-0732">Signal</keyword>
<dbReference type="CDD" id="cd13611">
    <property type="entry name" value="PBP2_YehZ"/>
    <property type="match status" value="1"/>
</dbReference>
<feature type="domain" description="ABC-type glycine betaine transport system substrate-binding" evidence="2">
    <location>
        <begin position="31"/>
        <end position="296"/>
    </location>
</feature>
<dbReference type="Gene3D" id="3.40.190.120">
    <property type="entry name" value="Osmoprotection protein (prox), domain 2"/>
    <property type="match status" value="1"/>
</dbReference>
<evidence type="ECO:0000313" key="3">
    <source>
        <dbReference type="EMBL" id="SOC55690.1"/>
    </source>
</evidence>
<dbReference type="GO" id="GO:0043190">
    <property type="term" value="C:ATP-binding cassette (ABC) transporter complex"/>
    <property type="evidence" value="ECO:0007669"/>
    <property type="project" value="InterPro"/>
</dbReference>
<feature type="chain" id="PRO_5012312454" evidence="1">
    <location>
        <begin position="30"/>
        <end position="300"/>
    </location>
</feature>
<reference evidence="3 4" key="1">
    <citation type="submission" date="2017-08" db="EMBL/GenBank/DDBJ databases">
        <authorList>
            <person name="de Groot N.N."/>
        </authorList>
    </citation>
    <scope>NUCLEOTIDE SEQUENCE [LARGE SCALE GENOMIC DNA]</scope>
    <source>
        <strain evidence="3 4">USBA 855</strain>
    </source>
</reference>
<proteinExistence type="predicted"/>
<evidence type="ECO:0000256" key="1">
    <source>
        <dbReference type="SAM" id="SignalP"/>
    </source>
</evidence>
<dbReference type="Pfam" id="PF04069">
    <property type="entry name" value="OpuAC"/>
    <property type="match status" value="1"/>
</dbReference>
<gene>
    <name evidence="3" type="ORF">SAMN05421509_105269</name>
</gene>
<dbReference type="Gene3D" id="3.40.190.10">
    <property type="entry name" value="Periplasmic binding protein-like II"/>
    <property type="match status" value="1"/>
</dbReference>
<dbReference type="OrthoDB" id="9781705at2"/>
<dbReference type="AlphaFoldDB" id="A0A285VNP7"/>
<accession>A0A285VNP7</accession>
<protein>
    <submittedName>
        <fullName evidence="3">Osmoprotectant transport system substrate-binding protein</fullName>
    </submittedName>
</protein>
<feature type="signal peptide" evidence="1">
    <location>
        <begin position="1"/>
        <end position="29"/>
    </location>
</feature>
<dbReference type="InterPro" id="IPR007210">
    <property type="entry name" value="ABC_Gly_betaine_transp_sub-bd"/>
</dbReference>
<evidence type="ECO:0000259" key="2">
    <source>
        <dbReference type="Pfam" id="PF04069"/>
    </source>
</evidence>